<gene>
    <name evidence="3" type="primary">gb02638</name>
    <name evidence="3" type="ORF">PR202_gb02638</name>
</gene>
<dbReference type="EMBL" id="BQKI01000072">
    <property type="protein sequence ID" value="GJN15702.1"/>
    <property type="molecule type" value="Genomic_DNA"/>
</dbReference>
<dbReference type="PANTHER" id="PTHR38926:SF2">
    <property type="entry name" value="F-BOX_LRR-REPEAT PROTEIN 21-RELATED"/>
    <property type="match status" value="1"/>
</dbReference>
<proteinExistence type="predicted"/>
<dbReference type="Pfam" id="PF12937">
    <property type="entry name" value="F-box-like"/>
    <property type="match status" value="1"/>
</dbReference>
<dbReference type="InterPro" id="IPR036047">
    <property type="entry name" value="F-box-like_dom_sf"/>
</dbReference>
<reference evidence="3" key="2">
    <citation type="submission" date="2021-12" db="EMBL/GenBank/DDBJ databases">
        <title>Resequencing data analysis of finger millet.</title>
        <authorList>
            <person name="Hatakeyama M."/>
            <person name="Aluri S."/>
            <person name="Balachadran M.T."/>
            <person name="Sivarajan S.R."/>
            <person name="Poveda L."/>
            <person name="Shimizu-Inatsugi R."/>
            <person name="Schlapbach R."/>
            <person name="Sreeman S.M."/>
            <person name="Shimizu K.K."/>
        </authorList>
    </citation>
    <scope>NUCLEOTIDE SEQUENCE</scope>
</reference>
<feature type="domain" description="F-box" evidence="2">
    <location>
        <begin position="35"/>
        <end position="83"/>
    </location>
</feature>
<dbReference type="PANTHER" id="PTHR38926">
    <property type="entry name" value="F-BOX DOMAIN CONTAINING PROTEIN, EXPRESSED"/>
    <property type="match status" value="1"/>
</dbReference>
<evidence type="ECO:0000313" key="3">
    <source>
        <dbReference type="EMBL" id="GJN15702.1"/>
    </source>
</evidence>
<evidence type="ECO:0000259" key="2">
    <source>
        <dbReference type="PROSITE" id="PS50181"/>
    </source>
</evidence>
<feature type="region of interest" description="Disordered" evidence="1">
    <location>
        <begin position="1"/>
        <end position="37"/>
    </location>
</feature>
<dbReference type="InterPro" id="IPR032675">
    <property type="entry name" value="LRR_dom_sf"/>
</dbReference>
<dbReference type="AlphaFoldDB" id="A0AAV5DZT7"/>
<dbReference type="Gene3D" id="3.80.10.10">
    <property type="entry name" value="Ribonuclease Inhibitor"/>
    <property type="match status" value="1"/>
</dbReference>
<organism evidence="3 4">
    <name type="scientific">Eleusine coracana subsp. coracana</name>
    <dbReference type="NCBI Taxonomy" id="191504"/>
    <lineage>
        <taxon>Eukaryota</taxon>
        <taxon>Viridiplantae</taxon>
        <taxon>Streptophyta</taxon>
        <taxon>Embryophyta</taxon>
        <taxon>Tracheophyta</taxon>
        <taxon>Spermatophyta</taxon>
        <taxon>Magnoliopsida</taxon>
        <taxon>Liliopsida</taxon>
        <taxon>Poales</taxon>
        <taxon>Poaceae</taxon>
        <taxon>PACMAD clade</taxon>
        <taxon>Chloridoideae</taxon>
        <taxon>Cynodonteae</taxon>
        <taxon>Eleusininae</taxon>
        <taxon>Eleusine</taxon>
    </lineage>
</organism>
<evidence type="ECO:0000256" key="1">
    <source>
        <dbReference type="SAM" id="MobiDB-lite"/>
    </source>
</evidence>
<dbReference type="InterPro" id="IPR001810">
    <property type="entry name" value="F-box_dom"/>
</dbReference>
<dbReference type="Proteomes" id="UP001054889">
    <property type="component" value="Unassembled WGS sequence"/>
</dbReference>
<name>A0AAV5DZT7_ELECO</name>
<dbReference type="SUPFAM" id="SSF52047">
    <property type="entry name" value="RNI-like"/>
    <property type="match status" value="1"/>
</dbReference>
<comment type="caution">
    <text evidence="3">The sequence shown here is derived from an EMBL/GenBank/DDBJ whole genome shotgun (WGS) entry which is preliminary data.</text>
</comment>
<keyword evidence="4" id="KW-1185">Reference proteome</keyword>
<evidence type="ECO:0000313" key="4">
    <source>
        <dbReference type="Proteomes" id="UP001054889"/>
    </source>
</evidence>
<dbReference type="PROSITE" id="PS50181">
    <property type="entry name" value="FBOX"/>
    <property type="match status" value="1"/>
</dbReference>
<dbReference type="SUPFAM" id="SSF81383">
    <property type="entry name" value="F-box domain"/>
    <property type="match status" value="1"/>
</dbReference>
<protein>
    <recommendedName>
        <fullName evidence="2">F-box domain-containing protein</fullName>
    </recommendedName>
</protein>
<reference evidence="3" key="1">
    <citation type="journal article" date="2018" name="DNA Res.">
        <title>Multiple hybrid de novo genome assembly of finger millet, an orphan allotetraploid crop.</title>
        <authorList>
            <person name="Hatakeyama M."/>
            <person name="Aluri S."/>
            <person name="Balachadran M.T."/>
            <person name="Sivarajan S.R."/>
            <person name="Patrignani A."/>
            <person name="Gruter S."/>
            <person name="Poveda L."/>
            <person name="Shimizu-Inatsugi R."/>
            <person name="Baeten J."/>
            <person name="Francoijs K.J."/>
            <person name="Nataraja K.N."/>
            <person name="Reddy Y.A.N."/>
            <person name="Phadnis S."/>
            <person name="Ravikumar R.L."/>
            <person name="Schlapbach R."/>
            <person name="Sreeman S.M."/>
            <person name="Shimizu K.K."/>
        </authorList>
    </citation>
    <scope>NUCLEOTIDE SEQUENCE</scope>
</reference>
<accession>A0AAV5DZT7</accession>
<dbReference type="FunFam" id="1.20.1280.50:FF:000037">
    <property type="entry name" value="F-box protein SKIP19"/>
    <property type="match status" value="1"/>
</dbReference>
<sequence>MVNLVEPEITTPSLSSEGGDKDGGLSPSTPPPQTSRDWAALPRDILCEVFRRTRHADILCGAGLACTAWRGVAAEEPALWRRVDLYEEDYREELGYWTGRMAMGRAAVDRSRGQCESFRGPADRYLLLYLANRAPSLRSLQVTSLWCLPNAFVDLVIPKMPMLEVLTMAGGYLMPSTLHALLRHCPRLDLLDTGQCALHHEITFRLLDECHSKFNVVKVVPGRSPMCFCWTCHLESNGLLAYAYNLDNIIF</sequence>